<dbReference type="SUPFAM" id="SSF56784">
    <property type="entry name" value="HAD-like"/>
    <property type="match status" value="1"/>
</dbReference>
<protein>
    <submittedName>
        <fullName evidence="1">HAD family hydrolase</fullName>
    </submittedName>
</protein>
<dbReference type="EMBL" id="DSVQ01000018">
    <property type="protein sequence ID" value="HGT40590.1"/>
    <property type="molecule type" value="Genomic_DNA"/>
</dbReference>
<keyword evidence="1" id="KW-0378">Hydrolase</keyword>
<evidence type="ECO:0000313" key="1">
    <source>
        <dbReference type="EMBL" id="HGT40590.1"/>
    </source>
</evidence>
<sequence>MPKSLAEYSDWLAERNLRWPAPPRRQPVNAAPYTKPLPGIRAVAWDIYGTLLRISDGELLFVHPQAMRMEVALDKTIQEFNMWHSMSRKPGAPWEYMLQLYQRTYDELRLAGSGRKGDLTEVDAAQLWRRILGKLEQKEYQYDEAFYGDLDELSAKIAYFFHASLQGCEAEAGALEVLLSLFHQGLPQGVIADGQCFTLLQLLRGLLAQGTLPAGSRLFLPELMTLSYQEGIRKPSKSLYLKAAERFESRGVSPGEVLYVSARLRDDLAVAKSVGFRTALYAGDKVSLRASAADLKDPAVKPDRLMTELTHIREILSL</sequence>
<name>A0A7C4QX47_9PLAN</name>
<reference evidence="1" key="1">
    <citation type="journal article" date="2020" name="mSystems">
        <title>Genome- and Community-Level Interaction Insights into Carbon Utilization and Element Cycling Functions of Hydrothermarchaeota in Hydrothermal Sediment.</title>
        <authorList>
            <person name="Zhou Z."/>
            <person name="Liu Y."/>
            <person name="Xu W."/>
            <person name="Pan J."/>
            <person name="Luo Z.H."/>
            <person name="Li M."/>
        </authorList>
    </citation>
    <scope>NUCLEOTIDE SEQUENCE [LARGE SCALE GENOMIC DNA]</scope>
    <source>
        <strain evidence="1">SpSt-508</strain>
    </source>
</reference>
<comment type="caution">
    <text evidence="1">The sequence shown here is derived from an EMBL/GenBank/DDBJ whole genome shotgun (WGS) entry which is preliminary data.</text>
</comment>
<dbReference type="InterPro" id="IPR036412">
    <property type="entry name" value="HAD-like_sf"/>
</dbReference>
<accession>A0A7C4QX47</accession>
<dbReference type="GO" id="GO:0016787">
    <property type="term" value="F:hydrolase activity"/>
    <property type="evidence" value="ECO:0007669"/>
    <property type="project" value="UniProtKB-KW"/>
</dbReference>
<organism evidence="1">
    <name type="scientific">Schlesneria paludicola</name>
    <dbReference type="NCBI Taxonomy" id="360056"/>
    <lineage>
        <taxon>Bacteria</taxon>
        <taxon>Pseudomonadati</taxon>
        <taxon>Planctomycetota</taxon>
        <taxon>Planctomycetia</taxon>
        <taxon>Planctomycetales</taxon>
        <taxon>Planctomycetaceae</taxon>
        <taxon>Schlesneria</taxon>
    </lineage>
</organism>
<dbReference type="InterPro" id="IPR023214">
    <property type="entry name" value="HAD_sf"/>
</dbReference>
<proteinExistence type="predicted"/>
<dbReference type="AlphaFoldDB" id="A0A7C4QX47"/>
<dbReference type="Pfam" id="PF13242">
    <property type="entry name" value="Hydrolase_like"/>
    <property type="match status" value="1"/>
</dbReference>
<dbReference type="Gene3D" id="3.40.50.1000">
    <property type="entry name" value="HAD superfamily/HAD-like"/>
    <property type="match status" value="1"/>
</dbReference>
<gene>
    <name evidence="1" type="ORF">ENS64_15200</name>
</gene>